<keyword evidence="1" id="KW-1133">Transmembrane helix</keyword>
<reference evidence="2" key="1">
    <citation type="journal article" date="2015" name="Nature">
        <title>Complex archaea that bridge the gap between prokaryotes and eukaryotes.</title>
        <authorList>
            <person name="Spang A."/>
            <person name="Saw J.H."/>
            <person name="Jorgensen S.L."/>
            <person name="Zaremba-Niedzwiedzka K."/>
            <person name="Martijn J."/>
            <person name="Lind A.E."/>
            <person name="van Eijk R."/>
            <person name="Schleper C."/>
            <person name="Guy L."/>
            <person name="Ettema T.J."/>
        </authorList>
    </citation>
    <scope>NUCLEOTIDE SEQUENCE</scope>
</reference>
<evidence type="ECO:0000313" key="2">
    <source>
        <dbReference type="EMBL" id="KKL87995.1"/>
    </source>
</evidence>
<evidence type="ECO:0000256" key="1">
    <source>
        <dbReference type="SAM" id="Phobius"/>
    </source>
</evidence>
<comment type="caution">
    <text evidence="2">The sequence shown here is derived from an EMBL/GenBank/DDBJ whole genome shotgun (WGS) entry which is preliminary data.</text>
</comment>
<organism evidence="2">
    <name type="scientific">marine sediment metagenome</name>
    <dbReference type="NCBI Taxonomy" id="412755"/>
    <lineage>
        <taxon>unclassified sequences</taxon>
        <taxon>metagenomes</taxon>
        <taxon>ecological metagenomes</taxon>
    </lineage>
</organism>
<keyword evidence="1" id="KW-0812">Transmembrane</keyword>
<feature type="transmembrane region" description="Helical" evidence="1">
    <location>
        <begin position="39"/>
        <end position="60"/>
    </location>
</feature>
<proteinExistence type="predicted"/>
<name>A0A0F9I2E3_9ZZZZ</name>
<keyword evidence="1" id="KW-0472">Membrane</keyword>
<dbReference type="AlphaFoldDB" id="A0A0F9I2E3"/>
<sequence>MTKLIDHVLKATVVFVAIGAALWIVISAIIWLIGNDLAFQAWILIFGSIGALIGLINWYVNNE</sequence>
<protein>
    <submittedName>
        <fullName evidence="2">Uncharacterized protein</fullName>
    </submittedName>
</protein>
<feature type="transmembrane region" description="Helical" evidence="1">
    <location>
        <begin position="12"/>
        <end position="33"/>
    </location>
</feature>
<dbReference type="EMBL" id="LAZR01020688">
    <property type="protein sequence ID" value="KKL87995.1"/>
    <property type="molecule type" value="Genomic_DNA"/>
</dbReference>
<accession>A0A0F9I2E3</accession>
<gene>
    <name evidence="2" type="ORF">LCGC14_1929160</name>
</gene>